<accession>A0A6J8EJS2</accession>
<dbReference type="PROSITE" id="PS50835">
    <property type="entry name" value="IG_LIKE"/>
    <property type="match status" value="1"/>
</dbReference>
<feature type="transmembrane region" description="Helical" evidence="2">
    <location>
        <begin position="347"/>
        <end position="372"/>
    </location>
</feature>
<feature type="domain" description="B box-type" evidence="3">
    <location>
        <begin position="650"/>
        <end position="691"/>
    </location>
</feature>
<evidence type="ECO:0000256" key="2">
    <source>
        <dbReference type="SAM" id="Phobius"/>
    </source>
</evidence>
<dbReference type="SUPFAM" id="SSF48726">
    <property type="entry name" value="Immunoglobulin"/>
    <property type="match status" value="1"/>
</dbReference>
<evidence type="ECO:0000259" key="3">
    <source>
        <dbReference type="PROSITE" id="PS50119"/>
    </source>
</evidence>
<evidence type="ECO:0008006" key="7">
    <source>
        <dbReference type="Google" id="ProtNLM"/>
    </source>
</evidence>
<evidence type="ECO:0000256" key="1">
    <source>
        <dbReference type="PROSITE-ProRule" id="PRU00024"/>
    </source>
</evidence>
<dbReference type="InterPro" id="IPR000315">
    <property type="entry name" value="Znf_B-box"/>
</dbReference>
<keyword evidence="2" id="KW-1133">Transmembrane helix</keyword>
<dbReference type="InterPro" id="IPR036179">
    <property type="entry name" value="Ig-like_dom_sf"/>
</dbReference>
<dbReference type="EMBL" id="CACVKT020009064">
    <property type="protein sequence ID" value="CAC5420002.1"/>
    <property type="molecule type" value="Genomic_DNA"/>
</dbReference>
<keyword evidence="1" id="KW-0863">Zinc-finger</keyword>
<dbReference type="InterPro" id="IPR007110">
    <property type="entry name" value="Ig-like_dom"/>
</dbReference>
<gene>
    <name evidence="5" type="ORF">MCOR_52271</name>
</gene>
<feature type="transmembrane region" description="Helical" evidence="2">
    <location>
        <begin position="589"/>
        <end position="609"/>
    </location>
</feature>
<evidence type="ECO:0000313" key="6">
    <source>
        <dbReference type="Proteomes" id="UP000507470"/>
    </source>
</evidence>
<name>A0A6J8EJS2_MYTCO</name>
<keyword evidence="6" id="KW-1185">Reference proteome</keyword>
<dbReference type="AlphaFoldDB" id="A0A6J8EJS2"/>
<evidence type="ECO:0000259" key="4">
    <source>
        <dbReference type="PROSITE" id="PS50835"/>
    </source>
</evidence>
<keyword evidence="1" id="KW-0479">Metal-binding</keyword>
<proteinExistence type="predicted"/>
<dbReference type="GO" id="GO:0008270">
    <property type="term" value="F:zinc ion binding"/>
    <property type="evidence" value="ECO:0007669"/>
    <property type="project" value="UniProtKB-KW"/>
</dbReference>
<keyword evidence="2" id="KW-0472">Membrane</keyword>
<organism evidence="5 6">
    <name type="scientific">Mytilus coruscus</name>
    <name type="common">Sea mussel</name>
    <dbReference type="NCBI Taxonomy" id="42192"/>
    <lineage>
        <taxon>Eukaryota</taxon>
        <taxon>Metazoa</taxon>
        <taxon>Spiralia</taxon>
        <taxon>Lophotrochozoa</taxon>
        <taxon>Mollusca</taxon>
        <taxon>Bivalvia</taxon>
        <taxon>Autobranchia</taxon>
        <taxon>Pteriomorphia</taxon>
        <taxon>Mytilida</taxon>
        <taxon>Mytiloidea</taxon>
        <taxon>Mytilidae</taxon>
        <taxon>Mytilinae</taxon>
        <taxon>Mytilus</taxon>
    </lineage>
</organism>
<protein>
    <recommendedName>
        <fullName evidence="7">Ig-like domain-containing protein</fullName>
    </recommendedName>
</protein>
<keyword evidence="2" id="KW-0812">Transmembrane</keyword>
<feature type="domain" description="Ig-like" evidence="4">
    <location>
        <begin position="138"/>
        <end position="230"/>
    </location>
</feature>
<reference evidence="5 6" key="1">
    <citation type="submission" date="2020-06" db="EMBL/GenBank/DDBJ databases">
        <authorList>
            <person name="Li R."/>
            <person name="Bekaert M."/>
        </authorList>
    </citation>
    <scope>NUCLEOTIDE SEQUENCE [LARGE SCALE GENOMIC DNA]</scope>
    <source>
        <strain evidence="6">wild</strain>
    </source>
</reference>
<sequence>MVFMEISCVLMYLSISRCIDGLPVSVILSAPQHIPEGQPFQLNCSSNIAPVGQSAEFLVNGETLTYIRRHKTMCFNTALGTECRTGMCRCSLDGRSYAIYHKLSNVNTANESFTCKMTFPNEMIIVSNAVSVSILDFPTLIMKSSFLCKGSGSVTLVCSLEGAPAEFEFIGWKHSFNGTFVRYMEGINEGRFLFLLLNSCSYQDAGEYVCSVWYKVLKETVMVHKSTTLSILDKAVITEKSARRQGSNLVNVMYSVLFYSSSPIQSVEWFQENNTLSFPSNEHIILQMSVNINMYGKTVEVNGFKSEMLTKNVNNFQKKYAICITNIYGKTCEEMPYNDKEKSSLNVFWIMLGVVIAVLVSGLIAVTATLSIKRKKHTERLIYRIESSNGNAVLSENENQYIEPNAQQDVHLYEAGSRPYSELVPYQTTREYETSHRYLEIQAGMDMDTSRRSSDNYEKHSYSFLPIILGFTFNKIHVCLKGTFMNNTLVMSCYVSELKFDVEITDPTEKLVAKCVAPVRTELKGTCTNHGTTQDLSTNITTLTVNKTEQSNITGTWKCTNRDFDILDVQDIYDVTTCTKPPDTSCTKYLGIAVPSTIISIVTVIILIGQKLKWNIYMRRKWRDFFKEISQSNDDGKPLLKDSNDEILAPKSCCCKTCDQMKAFSFCFECKEFYCDSCSEHHGQESPLIPYFK</sequence>
<dbReference type="OrthoDB" id="5982258at2759"/>
<keyword evidence="1" id="KW-0862">Zinc</keyword>
<evidence type="ECO:0000313" key="5">
    <source>
        <dbReference type="EMBL" id="CAC5420002.1"/>
    </source>
</evidence>
<dbReference type="Proteomes" id="UP000507470">
    <property type="component" value="Unassembled WGS sequence"/>
</dbReference>
<dbReference type="PROSITE" id="PS50119">
    <property type="entry name" value="ZF_BBOX"/>
    <property type="match status" value="1"/>
</dbReference>